<name>A0A914GX03_GLORO</name>
<proteinExistence type="predicted"/>
<feature type="chain" id="PRO_5038137609" evidence="2">
    <location>
        <begin position="25"/>
        <end position="416"/>
    </location>
</feature>
<feature type="region of interest" description="Disordered" evidence="1">
    <location>
        <begin position="316"/>
        <end position="354"/>
    </location>
</feature>
<feature type="compositionally biased region" description="Low complexity" evidence="1">
    <location>
        <begin position="341"/>
        <end position="353"/>
    </location>
</feature>
<protein>
    <submittedName>
        <fullName evidence="4">Uncharacterized protein</fullName>
    </submittedName>
</protein>
<dbReference type="WBParaSite" id="Gr19_v10_g12127.t1">
    <property type="protein sequence ID" value="Gr19_v10_g12127.t1"/>
    <property type="gene ID" value="Gr19_v10_g12127"/>
</dbReference>
<keyword evidence="3" id="KW-1185">Reference proteome</keyword>
<keyword evidence="2" id="KW-0732">Signal</keyword>
<feature type="signal peptide" evidence="2">
    <location>
        <begin position="1"/>
        <end position="24"/>
    </location>
</feature>
<organism evidence="3 4">
    <name type="scientific">Globodera rostochiensis</name>
    <name type="common">Golden nematode worm</name>
    <name type="synonym">Heterodera rostochiensis</name>
    <dbReference type="NCBI Taxonomy" id="31243"/>
    <lineage>
        <taxon>Eukaryota</taxon>
        <taxon>Metazoa</taxon>
        <taxon>Ecdysozoa</taxon>
        <taxon>Nematoda</taxon>
        <taxon>Chromadorea</taxon>
        <taxon>Rhabditida</taxon>
        <taxon>Tylenchina</taxon>
        <taxon>Tylenchomorpha</taxon>
        <taxon>Tylenchoidea</taxon>
        <taxon>Heteroderidae</taxon>
        <taxon>Heteroderinae</taxon>
        <taxon>Globodera</taxon>
    </lineage>
</organism>
<evidence type="ECO:0000256" key="1">
    <source>
        <dbReference type="SAM" id="MobiDB-lite"/>
    </source>
</evidence>
<dbReference type="Proteomes" id="UP000887572">
    <property type="component" value="Unplaced"/>
</dbReference>
<dbReference type="Gene3D" id="3.80.10.10">
    <property type="entry name" value="Ribonuclease Inhibitor"/>
    <property type="match status" value="1"/>
</dbReference>
<dbReference type="InterPro" id="IPR032675">
    <property type="entry name" value="LRR_dom_sf"/>
</dbReference>
<sequence length="416" mass="45675">MAPLILAPLPLFLLLFLCFSSAAASELSTPSACASVPSAHSLVCSCSSTASSPSSSSGGHLQLSSASLPDLLHQLVVHSCARLTIASGTFRGKTIVDHIKLLDIVRLDLRPDAFRAIRRSPRLFLLQNSHLPSIPPFAFAGLTRLKHFWWRNISIGRVHENAFAKMAFVDYLYFHTANIKAIDSGAFGHIHRLGHLFFRDGIRIGRMGARVFSGTRVGELVVEEATVKADAGVFGGLKAARVRISDCWWGETDAGRRRKGRRTRKRRTQEEAVEVNEMLIRNCTMYRMPRLSGASIGLFRVQNSTIGRLARTDVRENGLPNGARRPFSPPTSMSEFPSPPAFNSNSNTNSTPTILHKSTSLQTPSVPLLQLIIVNCNIRFMSVPSGAHSAVPPNFVRSVFIRNSSILRWTPISNLG</sequence>
<dbReference type="SUPFAM" id="SSF52058">
    <property type="entry name" value="L domain-like"/>
    <property type="match status" value="1"/>
</dbReference>
<accession>A0A914GX03</accession>
<evidence type="ECO:0000313" key="3">
    <source>
        <dbReference type="Proteomes" id="UP000887572"/>
    </source>
</evidence>
<reference evidence="4" key="1">
    <citation type="submission" date="2022-11" db="UniProtKB">
        <authorList>
            <consortium name="WormBaseParasite"/>
        </authorList>
    </citation>
    <scope>IDENTIFICATION</scope>
</reference>
<evidence type="ECO:0000313" key="4">
    <source>
        <dbReference type="WBParaSite" id="Gr19_v10_g12127.t1"/>
    </source>
</evidence>
<dbReference type="AlphaFoldDB" id="A0A914GX03"/>
<evidence type="ECO:0000256" key="2">
    <source>
        <dbReference type="SAM" id="SignalP"/>
    </source>
</evidence>